<feature type="transmembrane region" description="Helical" evidence="1">
    <location>
        <begin position="107"/>
        <end position="123"/>
    </location>
</feature>
<gene>
    <name evidence="2" type="ORF">FXF69_19055</name>
</gene>
<dbReference type="RefSeq" id="WP_148344397.1">
    <property type="nucleotide sequence ID" value="NZ_VSFG01000003.1"/>
</dbReference>
<dbReference type="STRING" id="1220554.GCA_001552135_04620"/>
<comment type="caution">
    <text evidence="2">The sequence shown here is derived from an EMBL/GenBank/DDBJ whole genome shotgun (WGS) entry which is preliminary data.</text>
</comment>
<organism evidence="2 3">
    <name type="scientific">Actinomadura chibensis</name>
    <dbReference type="NCBI Taxonomy" id="392828"/>
    <lineage>
        <taxon>Bacteria</taxon>
        <taxon>Bacillati</taxon>
        <taxon>Actinomycetota</taxon>
        <taxon>Actinomycetes</taxon>
        <taxon>Streptosporangiales</taxon>
        <taxon>Thermomonosporaceae</taxon>
        <taxon>Actinomadura</taxon>
    </lineage>
</organism>
<dbReference type="Proteomes" id="UP000323380">
    <property type="component" value="Unassembled WGS sequence"/>
</dbReference>
<accession>A0A5D0NNE3</accession>
<keyword evidence="1" id="KW-1133">Transmembrane helix</keyword>
<evidence type="ECO:0000256" key="1">
    <source>
        <dbReference type="SAM" id="Phobius"/>
    </source>
</evidence>
<evidence type="ECO:0000313" key="2">
    <source>
        <dbReference type="EMBL" id="TYB45531.1"/>
    </source>
</evidence>
<evidence type="ECO:0008006" key="4">
    <source>
        <dbReference type="Google" id="ProtNLM"/>
    </source>
</evidence>
<feature type="transmembrane region" description="Helical" evidence="1">
    <location>
        <begin position="12"/>
        <end position="30"/>
    </location>
</feature>
<keyword evidence="1" id="KW-0472">Membrane</keyword>
<dbReference type="EMBL" id="VSFG01000003">
    <property type="protein sequence ID" value="TYB45531.1"/>
    <property type="molecule type" value="Genomic_DNA"/>
</dbReference>
<name>A0A5D0NNE3_9ACTN</name>
<evidence type="ECO:0000313" key="3">
    <source>
        <dbReference type="Proteomes" id="UP000323380"/>
    </source>
</evidence>
<dbReference type="PROSITE" id="PS51257">
    <property type="entry name" value="PROKAR_LIPOPROTEIN"/>
    <property type="match status" value="1"/>
</dbReference>
<feature type="transmembrane region" description="Helical" evidence="1">
    <location>
        <begin position="36"/>
        <end position="53"/>
    </location>
</feature>
<feature type="transmembrane region" description="Helical" evidence="1">
    <location>
        <begin position="173"/>
        <end position="191"/>
    </location>
</feature>
<proteinExistence type="predicted"/>
<protein>
    <recommendedName>
        <fullName evidence="4">ABC transporter</fullName>
    </recommendedName>
</protein>
<keyword evidence="3" id="KW-1185">Reference proteome</keyword>
<keyword evidence="1" id="KW-0812">Transmembrane</keyword>
<dbReference type="AlphaFoldDB" id="A0A5D0NNE3"/>
<sequence>MIRYAVRVTPGVLLGASCAVIAGLMAMVAARPYVMWPLQGAAVGLIAGTVATAQDERCAALVDTLPRGLVWRTAARAVITVPAALGVWACCLLVWRHRLPDHPGLFALQGVGAATLAVSVSAWRRHRGVPQPGAVFAALVVPVATAVALIRPWSGVLALFPIWPADEWGRSRALWLALTAGAPLAALLAAVRSRRRCRGRPRGRGRWPRPGWRPGAWRRCW</sequence>
<feature type="transmembrane region" description="Helical" evidence="1">
    <location>
        <begin position="74"/>
        <end position="95"/>
    </location>
</feature>
<feature type="transmembrane region" description="Helical" evidence="1">
    <location>
        <begin position="135"/>
        <end position="153"/>
    </location>
</feature>
<reference evidence="2 3" key="1">
    <citation type="submission" date="2019-08" db="EMBL/GenBank/DDBJ databases">
        <title>Actinomadura sp. nov. CYP1-5 isolated from mountain soil.</title>
        <authorList>
            <person name="Songsumanus A."/>
            <person name="Kuncharoen N."/>
            <person name="Kudo T."/>
            <person name="Yuki M."/>
            <person name="Igarashi Y."/>
            <person name="Tanasupawat S."/>
        </authorList>
    </citation>
    <scope>NUCLEOTIDE SEQUENCE [LARGE SCALE GENOMIC DNA]</scope>
    <source>
        <strain evidence="2 3">JCM 14158</strain>
    </source>
</reference>